<dbReference type="Gene3D" id="3.30.160.380">
    <property type="entry name" value="Dicer dimerisation domain"/>
    <property type="match status" value="1"/>
</dbReference>
<evidence type="ECO:0000256" key="4">
    <source>
        <dbReference type="ARBA" id="ARBA00022806"/>
    </source>
</evidence>
<dbReference type="EMBL" id="CAMXCT030005179">
    <property type="protein sequence ID" value="CAL4798934.1"/>
    <property type="molecule type" value="Genomic_DNA"/>
</dbReference>
<dbReference type="InterPro" id="IPR005034">
    <property type="entry name" value="Dicer_dimerisation"/>
</dbReference>
<dbReference type="SMART" id="SM00490">
    <property type="entry name" value="HELICc"/>
    <property type="match status" value="1"/>
</dbReference>
<dbReference type="InterPro" id="IPR001650">
    <property type="entry name" value="Helicase_C-like"/>
</dbReference>
<gene>
    <name evidence="10" type="ORF">C1SCF055_LOCUS36765</name>
</gene>
<comment type="caution">
    <text evidence="10">The sequence shown here is derived from an EMBL/GenBank/DDBJ whole genome shotgun (WGS) entry which is preliminary data.</text>
</comment>
<accession>A0A9P1GIH2</accession>
<dbReference type="InterPro" id="IPR000999">
    <property type="entry name" value="RNase_III_dom"/>
</dbReference>
<dbReference type="SUPFAM" id="SSF69065">
    <property type="entry name" value="RNase III domain-like"/>
    <property type="match status" value="2"/>
</dbReference>
<name>A0A9P1GIH2_9DINO</name>
<feature type="region of interest" description="Disordered" evidence="6">
    <location>
        <begin position="2134"/>
        <end position="2168"/>
    </location>
</feature>
<reference evidence="11" key="2">
    <citation type="submission" date="2024-04" db="EMBL/GenBank/DDBJ databases">
        <authorList>
            <person name="Chen Y."/>
            <person name="Shah S."/>
            <person name="Dougan E. K."/>
            <person name="Thang M."/>
            <person name="Chan C."/>
        </authorList>
    </citation>
    <scope>NUCLEOTIDE SEQUENCE [LARGE SCALE GENOMIC DNA]</scope>
</reference>
<dbReference type="GO" id="GO:0006396">
    <property type="term" value="P:RNA processing"/>
    <property type="evidence" value="ECO:0007669"/>
    <property type="project" value="InterPro"/>
</dbReference>
<feature type="domain" description="Helicase C-terminal" evidence="9">
    <location>
        <begin position="979"/>
        <end position="1146"/>
    </location>
</feature>
<proteinExistence type="predicted"/>
<feature type="domain" description="RNase III" evidence="7">
    <location>
        <begin position="1647"/>
        <end position="1785"/>
    </location>
</feature>
<evidence type="ECO:0000256" key="6">
    <source>
        <dbReference type="SAM" id="MobiDB-lite"/>
    </source>
</evidence>
<feature type="compositionally biased region" description="Low complexity" evidence="6">
    <location>
        <begin position="2157"/>
        <end position="2168"/>
    </location>
</feature>
<dbReference type="PROSITE" id="PS50142">
    <property type="entry name" value="RNASE_3_2"/>
    <property type="match status" value="2"/>
</dbReference>
<dbReference type="GO" id="GO:0004525">
    <property type="term" value="F:ribonuclease III activity"/>
    <property type="evidence" value="ECO:0007669"/>
    <property type="project" value="InterPro"/>
</dbReference>
<feature type="compositionally biased region" description="Basic and acidic residues" evidence="6">
    <location>
        <begin position="933"/>
        <end position="944"/>
    </location>
</feature>
<feature type="domain" description="Helicase ATP-binding" evidence="8">
    <location>
        <begin position="716"/>
        <end position="800"/>
    </location>
</feature>
<evidence type="ECO:0000313" key="13">
    <source>
        <dbReference type="Proteomes" id="UP001152797"/>
    </source>
</evidence>
<dbReference type="EMBL" id="CAMXCT010005179">
    <property type="protein sequence ID" value="CAI4011622.1"/>
    <property type="molecule type" value="Genomic_DNA"/>
</dbReference>
<dbReference type="GO" id="GO:0005524">
    <property type="term" value="F:ATP binding"/>
    <property type="evidence" value="ECO:0007669"/>
    <property type="project" value="UniProtKB-KW"/>
</dbReference>
<keyword evidence="13" id="KW-1185">Reference proteome</keyword>
<sequence>MPSEVEKPNQKWCRNFVKNFGWSLLSPSMEQASLPFDHPDMKLYRDNYKKMITTGQVHPYLVLNFDQVWRCAFSWSGRMHWKPRENVGKRSKKVKTPKTLDKKRHAVRGARKSVTALTSSWADGSRGPICFCLPEGAIPAASMREWNAKHVGASYIISTETSSHFMHSNSLLEIYDQCYSVAFHLQRKKLGLSDSDRGAVICDAWTGSFSRSRGEETRRNIFYESHNVEPPLRPVGGWSAHGQPVDQLHGVFRSRIRHLDLLQLDMGRDLRKRPEYHEMPIRSSGLGTVQIRQLEVEAAKWLGVVQLSFDAWVSLEPKIFQSAWISCGYMSAEDFPPNPAAPPPSIQDAREALDVFGRLGGGTPQRCTRFEWQIKDTDNAWKALPYEAAGAMVRSLMLHCHRFSEAKVARDKALEEDPEAKKAVTQKLVEKVAGLSHVDKYLVFNPRTGQLATEMWLSAHIQVVNGKPQFKHPSKQYKDPKILTLTIKIDNGSLDCLLDLGNGDSKPVRCYDLRSSATPTDMDILLGGFGHMADKWQDDDDEGDRWEDFDEVDFDENEFEDQIVDDSNGLEGHALAEKDQQIVLLNDDDDDEGCGSEGGDEWEFPDEMIDKDKFNENLADTMVVAKGKLASSESGSADGTGVKNRAPKWSESVRSERKALLLALRFLWETYVSDGNSDGQHHVDQLNAALALFASQADDDEDAEGASHRVAIVRGQHASRSKRAINARNAWKRCATLVMTPALLVDSLIHARVVITDIVLLVLDEAHQLKGTSEYAILMKRFYSGATQVLALTASPLSGRAPGKSWQPASEEDMKRELEELEEKVDCRTWTELGLVEAEVLKTTVEERSFEMANSTDRHKELLAMIRSAKLEVSGNNRQRDQILRWNRTLERFEDGERCSIALELGEWATLRGLQLLCRGQAPAELEEEDAKDEEKSNGEDEKVKNVEPEELICQARERLQGKLTQWQEKQTEKLHSSKALACIQKLRERFQADGDMKCIVFTRTRALCHLLAMVLESEEELPGVTYVVGGNDCRVSSWKIRQTATSQKQALAKFALPHNEEGAVSIVVATSVLAEGIDIPSCGLVLCFDSAVSPLQHVQLRGRARRAGSEFTVLVPKGAKAFGALAAGPSLQQLKDYEVRVLNVLKAWSLRPPCPRQLGPLVSEEEEVLEISSSGARLPLEKAKNYLHVQVYGYLIPSEKSNEREILDFCKPGFRDNEKKYDYSMFQVKSSEQGWYSELELPPVGCCSLSLEEQTTAAAARDHSWWRKKEKPLCQEHLGMVVGPVVAQKGQAKDAAALRACRILHQMGILDDHLKVKGREKFQHLIKQATASGKASGKRRSDDAIALASIETLERKLPRCFMAPENPDVMCFQLHRLVLGEHPGKHGLALLLPEQVPSGSSTFLLLPPGLEEPLQVEVQWLAEVEFSQQQLDNLKVWTQLSLELSCRRTCPLHQAFGQVPLTHFKDRSGKWVPVTNALVSEDEDLPDRSYWLLAPVAPGSQAIHWDFVDWGLTSLNHLLQCESWQQMSSCFVGETKTLHLDMSLSDAVVLGLMPRTSRGSDVRCLCVDLEVQDEAGLMKGYKFSRASVNAGVAPDFVQADRNLHQERLEIEFKADECELIPLTLGQLQVLRSLPSLLWRLEFVALIQELPQDGLLQRTSLNVLGEALTHSQVRSLPFELPNYRFCLERLELLGDAALKLMASIHCGSCLPTAKEGELSKAAQDFETNKWLRHASKASWDLAQYILLEAFRPKDLLAGLRRGTAPQKVVADAMEAVLGAVFRSAAAFGPRSASLASLGKGITETWRIFGVLLQKSPTDQRSKIHLQESFIPDFKNAALAALSSLRPTALTADELQSAKDAVLQATGYEFRRVELLGALRANASGTRSTSFERLEFLGDAAMQVMVSWHVMQLFPEFDEGELSDTQQALLCNYYISRKLVRNFDEAGLLHVFFPGAQSPLRSPLLKYLKAVRGQEAGDFLVGEKSDLAAGLQRLAVGDGHPFLATDISYLMHVRCLRLPLVCDEPVAETRETAQCEGASTAAHQGDAPVATMGPARRRSSAVREKRRLGERRSMVAVARRLKAVMEERGLSMVPEENDEEEEDDLTHNLFDRARSFSLSAVSSIAAAAAWAVTPQDTASTASSCTQDVSPRSSDDSVHSPSSLGSFSSDSTVHVLGEALLRAREEGEHPTRAGNVFSRGLGVALWARQSRQPLVFSGAYYRENSVAVIAAQHAIALIAAILLDTGGDLDQTWSVFAKDFDLSKVNVQEQIRSWRQHLREAEKKELIESGVLLPQSRAGEKGPSGTGRDLVGSLASAASTTATEPAAAPEFGLLAKGEARRKLMEYCKRHQLKMKFEGSQARKA</sequence>
<keyword evidence="3" id="KW-0378">Hydrolase</keyword>
<feature type="domain" description="RNase III" evidence="7">
    <location>
        <begin position="1858"/>
        <end position="1936"/>
    </location>
</feature>
<evidence type="ECO:0000259" key="9">
    <source>
        <dbReference type="PROSITE" id="PS51194"/>
    </source>
</evidence>
<dbReference type="Gene3D" id="3.40.50.300">
    <property type="entry name" value="P-loop containing nucleotide triphosphate hydrolases"/>
    <property type="match status" value="2"/>
</dbReference>
<dbReference type="InterPro" id="IPR038248">
    <property type="entry name" value="Dicer_dimer_sf"/>
</dbReference>
<dbReference type="Proteomes" id="UP001152797">
    <property type="component" value="Unassembled WGS sequence"/>
</dbReference>
<dbReference type="PROSITE" id="PS51192">
    <property type="entry name" value="HELICASE_ATP_BIND_1"/>
    <property type="match status" value="1"/>
</dbReference>
<dbReference type="GO" id="GO:0031047">
    <property type="term" value="P:regulatory ncRNA-mediated gene silencing"/>
    <property type="evidence" value="ECO:0007669"/>
    <property type="project" value="UniProtKB-ARBA"/>
</dbReference>
<dbReference type="Pfam" id="PF00271">
    <property type="entry name" value="Helicase_C"/>
    <property type="match status" value="1"/>
</dbReference>
<evidence type="ECO:0000256" key="2">
    <source>
        <dbReference type="ARBA" id="ARBA00022741"/>
    </source>
</evidence>
<keyword evidence="5" id="KW-0067">ATP-binding</keyword>
<evidence type="ECO:0000259" key="7">
    <source>
        <dbReference type="PROSITE" id="PS50142"/>
    </source>
</evidence>
<evidence type="ECO:0000259" key="8">
    <source>
        <dbReference type="PROSITE" id="PS51192"/>
    </source>
</evidence>
<dbReference type="PANTHER" id="PTHR14950">
    <property type="entry name" value="DICER-RELATED"/>
    <property type="match status" value="1"/>
</dbReference>
<reference evidence="10" key="1">
    <citation type="submission" date="2022-10" db="EMBL/GenBank/DDBJ databases">
        <authorList>
            <person name="Chen Y."/>
            <person name="Dougan E. K."/>
            <person name="Chan C."/>
            <person name="Rhodes N."/>
            <person name="Thang M."/>
        </authorList>
    </citation>
    <scope>NUCLEOTIDE SEQUENCE</scope>
</reference>
<feature type="compositionally biased region" description="Basic residues" evidence="6">
    <location>
        <begin position="2054"/>
        <end position="2067"/>
    </location>
</feature>
<evidence type="ECO:0000313" key="10">
    <source>
        <dbReference type="EMBL" id="CAI4011622.1"/>
    </source>
</evidence>
<dbReference type="PROSITE" id="PS00517">
    <property type="entry name" value="RNASE_3_1"/>
    <property type="match status" value="1"/>
</dbReference>
<dbReference type="Pfam" id="PF03368">
    <property type="entry name" value="Dicer_dimer"/>
    <property type="match status" value="1"/>
</dbReference>
<evidence type="ECO:0000313" key="12">
    <source>
        <dbReference type="EMBL" id="CAL4798934.1"/>
    </source>
</evidence>
<dbReference type="OrthoDB" id="550424at2759"/>
<dbReference type="EMBL" id="CAMXCT020005179">
    <property type="protein sequence ID" value="CAL1164997.1"/>
    <property type="molecule type" value="Genomic_DNA"/>
</dbReference>
<dbReference type="PROSITE" id="PS51194">
    <property type="entry name" value="HELICASE_CTER"/>
    <property type="match status" value="1"/>
</dbReference>
<keyword evidence="1" id="KW-0677">Repeat</keyword>
<dbReference type="InterPro" id="IPR027417">
    <property type="entry name" value="P-loop_NTPase"/>
</dbReference>
<dbReference type="GO" id="GO:0004386">
    <property type="term" value="F:helicase activity"/>
    <property type="evidence" value="ECO:0007669"/>
    <property type="project" value="UniProtKB-KW"/>
</dbReference>
<feature type="compositionally biased region" description="Polar residues" evidence="6">
    <location>
        <begin position="2134"/>
        <end position="2145"/>
    </location>
</feature>
<organism evidence="10">
    <name type="scientific">Cladocopium goreaui</name>
    <dbReference type="NCBI Taxonomy" id="2562237"/>
    <lineage>
        <taxon>Eukaryota</taxon>
        <taxon>Sar</taxon>
        <taxon>Alveolata</taxon>
        <taxon>Dinophyceae</taxon>
        <taxon>Suessiales</taxon>
        <taxon>Symbiodiniaceae</taxon>
        <taxon>Cladocopium</taxon>
    </lineage>
</organism>
<keyword evidence="4" id="KW-0347">Helicase</keyword>
<dbReference type="InterPro" id="IPR036389">
    <property type="entry name" value="RNase_III_sf"/>
</dbReference>
<dbReference type="PANTHER" id="PTHR14950:SF37">
    <property type="entry name" value="ENDORIBONUCLEASE DICER"/>
    <property type="match status" value="1"/>
</dbReference>
<evidence type="ECO:0000313" key="11">
    <source>
        <dbReference type="EMBL" id="CAL1164997.1"/>
    </source>
</evidence>
<evidence type="ECO:0000256" key="5">
    <source>
        <dbReference type="ARBA" id="ARBA00022840"/>
    </source>
</evidence>
<evidence type="ECO:0000256" key="3">
    <source>
        <dbReference type="ARBA" id="ARBA00022801"/>
    </source>
</evidence>
<keyword evidence="2" id="KW-0547">Nucleotide-binding</keyword>
<dbReference type="SUPFAM" id="SSF52540">
    <property type="entry name" value="P-loop containing nucleoside triphosphate hydrolases"/>
    <property type="match status" value="1"/>
</dbReference>
<dbReference type="CDD" id="cd00593">
    <property type="entry name" value="RIBOc"/>
    <property type="match status" value="2"/>
</dbReference>
<dbReference type="SMART" id="SM00535">
    <property type="entry name" value="RIBOc"/>
    <property type="match status" value="1"/>
</dbReference>
<dbReference type="Pfam" id="PF00636">
    <property type="entry name" value="Ribonuclease_3"/>
    <property type="match status" value="1"/>
</dbReference>
<feature type="region of interest" description="Disordered" evidence="6">
    <location>
        <begin position="925"/>
        <end position="944"/>
    </location>
</feature>
<evidence type="ECO:0000256" key="1">
    <source>
        <dbReference type="ARBA" id="ARBA00022737"/>
    </source>
</evidence>
<dbReference type="InterPro" id="IPR014001">
    <property type="entry name" value="Helicase_ATP-bd"/>
</dbReference>
<feature type="region of interest" description="Disordered" evidence="6">
    <location>
        <begin position="2037"/>
        <end position="2067"/>
    </location>
</feature>
<dbReference type="Gene3D" id="1.10.1520.10">
    <property type="entry name" value="Ribonuclease III domain"/>
    <property type="match status" value="2"/>
</dbReference>
<protein>
    <submittedName>
        <fullName evidence="12">DnaJ-like subfamily A member 2</fullName>
    </submittedName>
</protein>